<reference evidence="1" key="1">
    <citation type="submission" date="2020-01" db="EMBL/GenBank/DDBJ databases">
        <authorList>
            <consortium name="DOE Joint Genome Institute"/>
            <person name="Haridas S."/>
            <person name="Albert R."/>
            <person name="Binder M."/>
            <person name="Bloem J."/>
            <person name="Labutti K."/>
            <person name="Salamov A."/>
            <person name="Andreopoulos B."/>
            <person name="Baker S.E."/>
            <person name="Barry K."/>
            <person name="Bills G."/>
            <person name="Bluhm B.H."/>
            <person name="Cannon C."/>
            <person name="Castanera R."/>
            <person name="Culley D.E."/>
            <person name="Daum C."/>
            <person name="Ezra D."/>
            <person name="Gonzalez J.B."/>
            <person name="Henrissat B."/>
            <person name="Kuo A."/>
            <person name="Liang C."/>
            <person name="Lipzen A."/>
            <person name="Lutzoni F."/>
            <person name="Magnuson J."/>
            <person name="Mondo S."/>
            <person name="Nolan M."/>
            <person name="Ohm R."/>
            <person name="Pangilinan J."/>
            <person name="Park H.-J."/>
            <person name="Ramirez L."/>
            <person name="Alfaro M."/>
            <person name="Sun H."/>
            <person name="Tritt A."/>
            <person name="Yoshinaga Y."/>
            <person name="Zwiers L.-H."/>
            <person name="Turgeon B.G."/>
            <person name="Goodwin S.B."/>
            <person name="Spatafora J.W."/>
            <person name="Crous P.W."/>
            <person name="Grigoriev I.V."/>
        </authorList>
    </citation>
    <scope>NUCLEOTIDE SEQUENCE</scope>
    <source>
        <strain evidence="1">P77</strain>
    </source>
</reference>
<name>A0A6A5K252_9PLEO</name>
<protein>
    <recommendedName>
        <fullName evidence="3">BTB domain-containing protein</fullName>
    </recommendedName>
</protein>
<dbReference type="AlphaFoldDB" id="A0A6A5K252"/>
<proteinExistence type="predicted"/>
<sequence length="257" mass="29274">MLAGVYKIKITEKRASQTFVISTALLQEHAPKLSKHIVHLQEQNPNNVELDHASIATFAAFIDWLNDQEDNTIVVGPPNKPLHRPGLFEDWTAIVPLIKLYAFADHDSIPQLRSDVLYRLSCCIRHPLSPPDQPKALPLLLLDRINFSEAVEYAYTTGSPAVQRVMVDLFCALDLARATDTWEEFLEELPRKFLVDVLLKERGMLMYETCRTEATAALEGWQAGDGEAGRKRRELEGKRVDVVVKVRDDWRLDEQED</sequence>
<organism evidence="1 2">
    <name type="scientific">Decorospora gaudefroyi</name>
    <dbReference type="NCBI Taxonomy" id="184978"/>
    <lineage>
        <taxon>Eukaryota</taxon>
        <taxon>Fungi</taxon>
        <taxon>Dikarya</taxon>
        <taxon>Ascomycota</taxon>
        <taxon>Pezizomycotina</taxon>
        <taxon>Dothideomycetes</taxon>
        <taxon>Pleosporomycetidae</taxon>
        <taxon>Pleosporales</taxon>
        <taxon>Pleosporineae</taxon>
        <taxon>Pleosporaceae</taxon>
        <taxon>Decorospora</taxon>
    </lineage>
</organism>
<keyword evidence="2" id="KW-1185">Reference proteome</keyword>
<evidence type="ECO:0008006" key="3">
    <source>
        <dbReference type="Google" id="ProtNLM"/>
    </source>
</evidence>
<dbReference type="Proteomes" id="UP000800040">
    <property type="component" value="Unassembled WGS sequence"/>
</dbReference>
<evidence type="ECO:0000313" key="1">
    <source>
        <dbReference type="EMBL" id="KAF1830871.1"/>
    </source>
</evidence>
<gene>
    <name evidence="1" type="ORF">BDW02DRAFT_572599</name>
</gene>
<accession>A0A6A5K252</accession>
<evidence type="ECO:0000313" key="2">
    <source>
        <dbReference type="Proteomes" id="UP000800040"/>
    </source>
</evidence>
<dbReference type="OrthoDB" id="10464018at2759"/>
<dbReference type="EMBL" id="ML975381">
    <property type="protein sequence ID" value="KAF1830871.1"/>
    <property type="molecule type" value="Genomic_DNA"/>
</dbReference>